<evidence type="ECO:0000256" key="3">
    <source>
        <dbReference type="ARBA" id="ARBA00023163"/>
    </source>
</evidence>
<evidence type="ECO:0000313" key="6">
    <source>
        <dbReference type="Proteomes" id="UP001589818"/>
    </source>
</evidence>
<dbReference type="Pfam" id="PF20240">
    <property type="entry name" value="DUF6597"/>
    <property type="match status" value="1"/>
</dbReference>
<proteinExistence type="predicted"/>
<gene>
    <name evidence="5" type="ORF">ACFFJ8_35185</name>
</gene>
<evidence type="ECO:0000256" key="2">
    <source>
        <dbReference type="ARBA" id="ARBA00023125"/>
    </source>
</evidence>
<keyword evidence="1" id="KW-0805">Transcription regulation</keyword>
<feature type="domain" description="HTH araC/xylS-type" evidence="4">
    <location>
        <begin position="168"/>
        <end position="269"/>
    </location>
</feature>
<keyword evidence="2" id="KW-0238">DNA-binding</keyword>
<sequence>MRTYLPVQPPVLQHELTASNYRYREFLPSECLEAYVACYWTVDYCASNESQLHRILPDGCVDIIVDRRAASHSNGAFAVGLMTQYEAIALSEDQSLFGIRLYSDTACHFIRSPVSELNGHRVWLEDLWGHEALHLFEGINSSIAVSGMIEKVEEKLLQFLQLDGSPKDSLLQVSMQYMYASQGMIGIRSLADTLGYSERSIRRTFQRELGVSPKELTDIIRFQSLLQEMHMSAPSRFTDIALRYGYYDQPHFNHHFKHYYGLTPNQVFK</sequence>
<accession>A0ABV6JKY3</accession>
<dbReference type="RefSeq" id="WP_204818578.1">
    <property type="nucleotide sequence ID" value="NZ_JANHOF010000005.1"/>
</dbReference>
<dbReference type="PANTHER" id="PTHR46796">
    <property type="entry name" value="HTH-TYPE TRANSCRIPTIONAL ACTIVATOR RHAS-RELATED"/>
    <property type="match status" value="1"/>
</dbReference>
<dbReference type="InterPro" id="IPR046532">
    <property type="entry name" value="DUF6597"/>
</dbReference>
<dbReference type="InterPro" id="IPR050204">
    <property type="entry name" value="AraC_XylS_family_regulators"/>
</dbReference>
<dbReference type="SUPFAM" id="SSF46689">
    <property type="entry name" value="Homeodomain-like"/>
    <property type="match status" value="1"/>
</dbReference>
<dbReference type="InterPro" id="IPR009057">
    <property type="entry name" value="Homeodomain-like_sf"/>
</dbReference>
<dbReference type="PROSITE" id="PS01124">
    <property type="entry name" value="HTH_ARAC_FAMILY_2"/>
    <property type="match status" value="1"/>
</dbReference>
<reference evidence="5 6" key="1">
    <citation type="submission" date="2024-09" db="EMBL/GenBank/DDBJ databases">
        <authorList>
            <person name="Sun Q."/>
            <person name="Mori K."/>
        </authorList>
    </citation>
    <scope>NUCLEOTIDE SEQUENCE [LARGE SCALE GENOMIC DNA]</scope>
    <source>
        <strain evidence="5 6">CCM 4839</strain>
    </source>
</reference>
<evidence type="ECO:0000313" key="5">
    <source>
        <dbReference type="EMBL" id="MFC0396579.1"/>
    </source>
</evidence>
<protein>
    <submittedName>
        <fullName evidence="5">DUF6597 domain-containing transcriptional factor</fullName>
    </submittedName>
</protein>
<dbReference type="Proteomes" id="UP001589818">
    <property type="component" value="Unassembled WGS sequence"/>
</dbReference>
<dbReference type="InterPro" id="IPR018060">
    <property type="entry name" value="HTH_AraC"/>
</dbReference>
<keyword evidence="6" id="KW-1185">Reference proteome</keyword>
<name>A0ABV6JKY3_9BACL</name>
<organism evidence="5 6">
    <name type="scientific">Paenibacillus mendelii</name>
    <dbReference type="NCBI Taxonomy" id="206163"/>
    <lineage>
        <taxon>Bacteria</taxon>
        <taxon>Bacillati</taxon>
        <taxon>Bacillota</taxon>
        <taxon>Bacilli</taxon>
        <taxon>Bacillales</taxon>
        <taxon>Paenibacillaceae</taxon>
        <taxon>Paenibacillus</taxon>
    </lineage>
</organism>
<evidence type="ECO:0000256" key="1">
    <source>
        <dbReference type="ARBA" id="ARBA00023015"/>
    </source>
</evidence>
<dbReference type="Pfam" id="PF12833">
    <property type="entry name" value="HTH_18"/>
    <property type="match status" value="1"/>
</dbReference>
<dbReference type="SMART" id="SM00342">
    <property type="entry name" value="HTH_ARAC"/>
    <property type="match status" value="1"/>
</dbReference>
<dbReference type="PANTHER" id="PTHR46796:SF13">
    <property type="entry name" value="HTH-TYPE TRANSCRIPTIONAL ACTIVATOR RHAS"/>
    <property type="match status" value="1"/>
</dbReference>
<comment type="caution">
    <text evidence="5">The sequence shown here is derived from an EMBL/GenBank/DDBJ whole genome shotgun (WGS) entry which is preliminary data.</text>
</comment>
<dbReference type="Gene3D" id="1.10.10.60">
    <property type="entry name" value="Homeodomain-like"/>
    <property type="match status" value="1"/>
</dbReference>
<keyword evidence="3" id="KW-0804">Transcription</keyword>
<dbReference type="EMBL" id="JBHLVF010000061">
    <property type="protein sequence ID" value="MFC0396579.1"/>
    <property type="molecule type" value="Genomic_DNA"/>
</dbReference>
<evidence type="ECO:0000259" key="4">
    <source>
        <dbReference type="PROSITE" id="PS01124"/>
    </source>
</evidence>